<gene>
    <name evidence="3" type="ORF">SPDO_19690</name>
</gene>
<evidence type="ECO:0000259" key="2">
    <source>
        <dbReference type="Pfam" id="PF12969"/>
    </source>
</evidence>
<dbReference type="InterPro" id="IPR038765">
    <property type="entry name" value="Papain-like_cys_pep_sf"/>
</dbReference>
<dbReference type="OrthoDB" id="98874at2"/>
<dbReference type="AlphaFoldDB" id="A0A245ZKM5"/>
<reference evidence="3 4" key="1">
    <citation type="submission" date="2017-03" db="EMBL/GenBank/DDBJ databases">
        <title>Genome sequence of Sphingomonas dokdonensis DSM 21029.</title>
        <authorList>
            <person name="Poehlein A."/>
            <person name="Wuebbeler J.H."/>
            <person name="Steinbuechel A."/>
            <person name="Daniel R."/>
        </authorList>
    </citation>
    <scope>NUCLEOTIDE SEQUENCE [LARGE SCALE GENOMIC DNA]</scope>
    <source>
        <strain evidence="3 4">DSM 21029</strain>
    </source>
</reference>
<dbReference type="SUPFAM" id="SSF54001">
    <property type="entry name" value="Cysteine proteinases"/>
    <property type="match status" value="1"/>
</dbReference>
<dbReference type="Gene3D" id="2.60.40.3140">
    <property type="match status" value="1"/>
</dbReference>
<accession>A0A245ZKM5</accession>
<keyword evidence="4" id="KW-1185">Reference proteome</keyword>
<dbReference type="Pfam" id="PF01841">
    <property type="entry name" value="Transglut_core"/>
    <property type="match status" value="1"/>
</dbReference>
<dbReference type="InterPro" id="IPR002931">
    <property type="entry name" value="Transglutaminase-like"/>
</dbReference>
<feature type="domain" description="DUF3857" evidence="2">
    <location>
        <begin position="84"/>
        <end position="237"/>
    </location>
</feature>
<evidence type="ECO:0000259" key="1">
    <source>
        <dbReference type="Pfam" id="PF01841"/>
    </source>
</evidence>
<dbReference type="Proteomes" id="UP000197290">
    <property type="component" value="Unassembled WGS sequence"/>
</dbReference>
<evidence type="ECO:0000313" key="3">
    <source>
        <dbReference type="EMBL" id="OWK30284.1"/>
    </source>
</evidence>
<feature type="domain" description="Transglutaminase-like" evidence="1">
    <location>
        <begin position="299"/>
        <end position="374"/>
    </location>
</feature>
<dbReference type="RefSeq" id="WP_158212172.1">
    <property type="nucleotide sequence ID" value="NZ_NBBI01000003.1"/>
</dbReference>
<dbReference type="EMBL" id="NBBI01000003">
    <property type="protein sequence ID" value="OWK30284.1"/>
    <property type="molecule type" value="Genomic_DNA"/>
</dbReference>
<sequence>MRVAGFSVLLAGALASQTAAQSLRDGAATGAKAQSARTTARDVLYAPAPAWVIAPPSATDAPLPPGAPLRVIYSDTQARITAGVQEEYQAWRMKLLSPEGLAAGNIAITWSPANEEMIVHRLVIIRGGQTIDVIGAQKFAVIQRENDLEQSMLYGDLTATLQAAGLQVGDELEFAATKRRRGVVPVDAADGFQQFPMIGIRGAYRLRVLADKNVPVAYRSTGDLPEPVVRDLGDQTERLYLLTDPASATLPEQAPVRYLINRLVQFSGYADWQTLSRGFADSYTQAAALAPNSPIRAEAQRIAAETSDPARRVEAALRLVQDRIRYVYVGLDGGNYRPANADETWSRKFGDCKGKTALLIALLREMGIAAEPVLVASKGGDGINERLPTPAMFDHVVVRATVNGAPVWLDGTRLGDRTLAALEAPLSRWVLPLRADGAALEALVFPAPRLPNRIEVVDIDASAGFDQPGRYRIQQTLRGDEIYGVRAQLAGVAASDADKMLTAYWRQQYPAVEASRTSWRFDEDNRLLVLGLEGEGKVDWEGDAKGGHTHYLFGGGFPPPSELKRPKDQPQDVPYANDYPAFSCYATTVKVPPAGKGFRWSYSAKPMDRTLGGIAYWRISLFDGQVARMVKSRRVVAPEISAAEAAALNAAISGFDNNKSYVWEVAGKGGTVAADATSRFGSFADFAGAAPPCQSQVGTVTAAAAN</sequence>
<proteinExistence type="predicted"/>
<comment type="caution">
    <text evidence="3">The sequence shown here is derived from an EMBL/GenBank/DDBJ whole genome shotgun (WGS) entry which is preliminary data.</text>
</comment>
<protein>
    <submittedName>
        <fullName evidence="3">Transglutaminase-like superfamily protein</fullName>
    </submittedName>
</protein>
<name>A0A245ZKM5_9SPHN</name>
<evidence type="ECO:0000313" key="4">
    <source>
        <dbReference type="Proteomes" id="UP000197290"/>
    </source>
</evidence>
<dbReference type="InterPro" id="IPR024618">
    <property type="entry name" value="DUF3857"/>
</dbReference>
<organism evidence="3 4">
    <name type="scientific">Sphingomonas dokdonensis</name>
    <dbReference type="NCBI Taxonomy" id="344880"/>
    <lineage>
        <taxon>Bacteria</taxon>
        <taxon>Pseudomonadati</taxon>
        <taxon>Pseudomonadota</taxon>
        <taxon>Alphaproteobacteria</taxon>
        <taxon>Sphingomonadales</taxon>
        <taxon>Sphingomonadaceae</taxon>
        <taxon>Sphingomonas</taxon>
    </lineage>
</organism>
<dbReference type="Gene3D" id="3.10.620.30">
    <property type="match status" value="1"/>
</dbReference>
<dbReference type="Pfam" id="PF12969">
    <property type="entry name" value="DUF3857"/>
    <property type="match status" value="1"/>
</dbReference>